<dbReference type="AlphaFoldDB" id="A0A9Q1DXK6"/>
<name>A0A9Q1DXK6_CONCO</name>
<evidence type="ECO:0000256" key="1">
    <source>
        <dbReference type="ARBA" id="ARBA00004479"/>
    </source>
</evidence>
<evidence type="ECO:0000256" key="7">
    <source>
        <dbReference type="ARBA" id="ARBA00023136"/>
    </source>
</evidence>
<keyword evidence="8" id="KW-0675">Receptor</keyword>
<dbReference type="PANTHER" id="PTHR48423">
    <property type="entry name" value="INTERLEUKIN-27 RECEPTOR SUBUNIT ALPHA"/>
    <property type="match status" value="1"/>
</dbReference>
<dbReference type="SMART" id="SM00060">
    <property type="entry name" value="FN3"/>
    <property type="match status" value="3"/>
</dbReference>
<evidence type="ECO:0000256" key="11">
    <source>
        <dbReference type="SAM" id="Phobius"/>
    </source>
</evidence>
<evidence type="ECO:0000256" key="9">
    <source>
        <dbReference type="ARBA" id="ARBA00023180"/>
    </source>
</evidence>
<gene>
    <name evidence="13" type="ORF">COCON_G00022990</name>
</gene>
<dbReference type="OrthoDB" id="5989951at2759"/>
<dbReference type="InterPro" id="IPR052672">
    <property type="entry name" value="Type1_Cytokine_Rcpt_Type2"/>
</dbReference>
<dbReference type="CDD" id="cd00063">
    <property type="entry name" value="FN3"/>
    <property type="match status" value="2"/>
</dbReference>
<evidence type="ECO:0000256" key="2">
    <source>
        <dbReference type="ARBA" id="ARBA00008921"/>
    </source>
</evidence>
<dbReference type="InterPro" id="IPR036116">
    <property type="entry name" value="FN3_sf"/>
</dbReference>
<dbReference type="Pfam" id="PF00041">
    <property type="entry name" value="fn3"/>
    <property type="match status" value="1"/>
</dbReference>
<feature type="region of interest" description="Disordered" evidence="10">
    <location>
        <begin position="746"/>
        <end position="778"/>
    </location>
</feature>
<keyword evidence="7 11" id="KW-0472">Membrane</keyword>
<keyword evidence="9" id="KW-0325">Glycoprotein</keyword>
<dbReference type="EMBL" id="JAFJMO010000002">
    <property type="protein sequence ID" value="KAJ8283449.1"/>
    <property type="molecule type" value="Genomic_DNA"/>
</dbReference>
<dbReference type="InterPro" id="IPR003961">
    <property type="entry name" value="FN3_dom"/>
</dbReference>
<evidence type="ECO:0000259" key="12">
    <source>
        <dbReference type="PROSITE" id="PS50853"/>
    </source>
</evidence>
<dbReference type="Gene3D" id="2.60.40.10">
    <property type="entry name" value="Immunoglobulins"/>
    <property type="match status" value="5"/>
</dbReference>
<evidence type="ECO:0000256" key="5">
    <source>
        <dbReference type="ARBA" id="ARBA00022737"/>
    </source>
</evidence>
<reference evidence="13" key="1">
    <citation type="journal article" date="2023" name="Science">
        <title>Genome structures resolve the early diversification of teleost fishes.</title>
        <authorList>
            <person name="Parey E."/>
            <person name="Louis A."/>
            <person name="Montfort J."/>
            <person name="Bouchez O."/>
            <person name="Roques C."/>
            <person name="Iampietro C."/>
            <person name="Lluch J."/>
            <person name="Castinel A."/>
            <person name="Donnadieu C."/>
            <person name="Desvignes T."/>
            <person name="Floi Bucao C."/>
            <person name="Jouanno E."/>
            <person name="Wen M."/>
            <person name="Mejri S."/>
            <person name="Dirks R."/>
            <person name="Jansen H."/>
            <person name="Henkel C."/>
            <person name="Chen W.J."/>
            <person name="Zahm M."/>
            <person name="Cabau C."/>
            <person name="Klopp C."/>
            <person name="Thompson A.W."/>
            <person name="Robinson-Rechavi M."/>
            <person name="Braasch I."/>
            <person name="Lecointre G."/>
            <person name="Bobe J."/>
            <person name="Postlethwait J.H."/>
            <person name="Berthelot C."/>
            <person name="Roest Crollius H."/>
            <person name="Guiguen Y."/>
        </authorList>
    </citation>
    <scope>NUCLEOTIDE SEQUENCE</scope>
    <source>
        <strain evidence="13">Concon-B</strain>
    </source>
</reference>
<comment type="similarity">
    <text evidence="2">Belongs to the type I cytokine receptor family. Type 2 subfamily.</text>
</comment>
<evidence type="ECO:0000313" key="13">
    <source>
        <dbReference type="EMBL" id="KAJ8283449.1"/>
    </source>
</evidence>
<comment type="subcellular location">
    <subcellularLocation>
        <location evidence="1">Membrane</location>
        <topology evidence="1">Single-pass type I membrane protein</topology>
    </subcellularLocation>
</comment>
<sequence>MDNIGPRAVQTRRITDYPQLICRWSHVVTDFEQSVLQRRAEWFGVKRFAGGSSVRVGNRYTTLLHPVCLFPENCGFTQAGVAEALCVTSPVRFQVWGAMEELRAVLLLFLLLLILAHVCHPDGQLLLPYRHARDAGYFTVPAGPGTRLHLRCELACPGPRPNAMCDITAYPPSPPSPPAPRCHILSDGIPDLHCDWGPGGDARLPDTHARLPEIYTLHWEPTLEGSSFPDGMTVKTMNATILRKDIQLANDMTVWVVANNSLGSVQSQKYSFNTGAVVKPRPRWSPRTCLMPFTWRFCGTSCVWHGSTCPTSAAGPSTAGPTRSPGPRENTWLSTGSCWGTEPFTAYVFRVRCACPGSSYWSDWSDDYTAQTAEAAPVGVVDVWSDSRETDQAVVWKELPLSQARGTVLAYEVAVEHGGGNRTVLNVTTAQAGGSNDTGACCRLLLPLLGVTAVTISAINSVGRTRPALLALPTTGDPMPGLLSVSVVMKRRAFAVSWDLPSPLAETIEEYVLQQEVAGLLVALGFDWTRANTTQRSIILTGAFQNYTPYSLSLFAVSGGRSRRLGSVIGYTRQGEFQVSRLSSSDATLTWQHIPLNKRMGVIQCYRLRQRDGPEHTVDGNSTSLQVSSLQPGQVYQFWIAAQTEAGAGSENTLQFSTRYHTDDYTSTVLTTLALFGLGLLVVFLLCRHRRAVYSVLPVWCFDKVPDLANSKVFLQTPVWTRPCPTVDSDPVLCQLEVLEAPPLKWGLTEGDAEEEEEEEEEESGSESKQSMEESDIYMLTGEEEEKPFFSGYEKHFMPSPLEV</sequence>
<keyword evidence="14" id="KW-1185">Reference proteome</keyword>
<keyword evidence="4" id="KW-0732">Signal</keyword>
<proteinExistence type="inferred from homology"/>
<feature type="transmembrane region" description="Helical" evidence="11">
    <location>
        <begin position="665"/>
        <end position="687"/>
    </location>
</feature>
<dbReference type="GO" id="GO:0005886">
    <property type="term" value="C:plasma membrane"/>
    <property type="evidence" value="ECO:0007669"/>
    <property type="project" value="UniProtKB-ARBA"/>
</dbReference>
<dbReference type="PROSITE" id="PS50853">
    <property type="entry name" value="FN3"/>
    <property type="match status" value="1"/>
</dbReference>
<feature type="compositionally biased region" description="Acidic residues" evidence="10">
    <location>
        <begin position="751"/>
        <end position="765"/>
    </location>
</feature>
<organism evidence="13 14">
    <name type="scientific">Conger conger</name>
    <name type="common">Conger eel</name>
    <name type="synonym">Muraena conger</name>
    <dbReference type="NCBI Taxonomy" id="82655"/>
    <lineage>
        <taxon>Eukaryota</taxon>
        <taxon>Metazoa</taxon>
        <taxon>Chordata</taxon>
        <taxon>Craniata</taxon>
        <taxon>Vertebrata</taxon>
        <taxon>Euteleostomi</taxon>
        <taxon>Actinopterygii</taxon>
        <taxon>Neopterygii</taxon>
        <taxon>Teleostei</taxon>
        <taxon>Anguilliformes</taxon>
        <taxon>Congridae</taxon>
        <taxon>Conger</taxon>
    </lineage>
</organism>
<keyword evidence="6 11" id="KW-1133">Transmembrane helix</keyword>
<accession>A0A9Q1DXK6</accession>
<evidence type="ECO:0000256" key="8">
    <source>
        <dbReference type="ARBA" id="ARBA00023170"/>
    </source>
</evidence>
<dbReference type="Proteomes" id="UP001152803">
    <property type="component" value="Unassembled WGS sequence"/>
</dbReference>
<protein>
    <recommendedName>
        <fullName evidence="12">Fibronectin type-III domain-containing protein</fullName>
    </recommendedName>
</protein>
<evidence type="ECO:0000313" key="14">
    <source>
        <dbReference type="Proteomes" id="UP001152803"/>
    </source>
</evidence>
<dbReference type="InterPro" id="IPR013783">
    <property type="entry name" value="Ig-like_fold"/>
</dbReference>
<dbReference type="SUPFAM" id="SSF49265">
    <property type="entry name" value="Fibronectin type III"/>
    <property type="match status" value="3"/>
</dbReference>
<dbReference type="PANTHER" id="PTHR48423:SF1">
    <property type="entry name" value="INTERLEUKIN-27 RECEPTOR SUBUNIT ALPHA"/>
    <property type="match status" value="1"/>
</dbReference>
<evidence type="ECO:0000256" key="4">
    <source>
        <dbReference type="ARBA" id="ARBA00022729"/>
    </source>
</evidence>
<feature type="domain" description="Fibronectin type-III" evidence="12">
    <location>
        <begin position="573"/>
        <end position="665"/>
    </location>
</feature>
<evidence type="ECO:0000256" key="6">
    <source>
        <dbReference type="ARBA" id="ARBA00022989"/>
    </source>
</evidence>
<comment type="caution">
    <text evidence="13">The sequence shown here is derived from an EMBL/GenBank/DDBJ whole genome shotgun (WGS) entry which is preliminary data.</text>
</comment>
<evidence type="ECO:0000256" key="10">
    <source>
        <dbReference type="SAM" id="MobiDB-lite"/>
    </source>
</evidence>
<keyword evidence="3 11" id="KW-0812">Transmembrane</keyword>
<keyword evidence="5" id="KW-0677">Repeat</keyword>
<evidence type="ECO:0000256" key="3">
    <source>
        <dbReference type="ARBA" id="ARBA00022692"/>
    </source>
</evidence>